<dbReference type="PROSITE" id="PS50850">
    <property type="entry name" value="MFS"/>
    <property type="match status" value="1"/>
</dbReference>
<evidence type="ECO:0000256" key="2">
    <source>
        <dbReference type="ARBA" id="ARBA00010992"/>
    </source>
</evidence>
<keyword evidence="5 8" id="KW-1133">Transmembrane helix</keyword>
<name>A0A179DGY9_9SPHI</name>
<comment type="caution">
    <text evidence="10">The sequence shown here is derived from an EMBL/GenBank/DDBJ whole genome shotgun (WGS) entry which is preliminary data.</text>
</comment>
<protein>
    <recommendedName>
        <fullName evidence="9">Major facilitator superfamily (MFS) profile domain-containing protein</fullName>
    </recommendedName>
</protein>
<dbReference type="InterPro" id="IPR005829">
    <property type="entry name" value="Sugar_transporter_CS"/>
</dbReference>
<dbReference type="InterPro" id="IPR036259">
    <property type="entry name" value="MFS_trans_sf"/>
</dbReference>
<feature type="transmembrane region" description="Helical" evidence="8">
    <location>
        <begin position="80"/>
        <end position="99"/>
    </location>
</feature>
<dbReference type="Gene3D" id="1.20.1250.20">
    <property type="entry name" value="MFS general substrate transporter like domains"/>
    <property type="match status" value="2"/>
</dbReference>
<organism evidence="10 11">
    <name type="scientific">Pedobacter psychrophilus</name>
    <dbReference type="NCBI Taxonomy" id="1826909"/>
    <lineage>
        <taxon>Bacteria</taxon>
        <taxon>Pseudomonadati</taxon>
        <taxon>Bacteroidota</taxon>
        <taxon>Sphingobacteriia</taxon>
        <taxon>Sphingobacteriales</taxon>
        <taxon>Sphingobacteriaceae</taxon>
        <taxon>Pedobacter</taxon>
    </lineage>
</organism>
<sequence>MITKDRSRTKVVFNCIAAAVGGLLFGFDTAVISGTIEFISGQYSLNTNMEGWFVSSGLAGCILGVIVVGLISNKLGRKPILLLSGFLFLLSAVGCAWASNIEQLILFRLAGGLGVGIASVICPLYITEFSPSKIRGRMVAFYQLAITIGILLAYFSNSYLLSLSNEIISGSDFYVWFFKQEVWRSMFVVMSIPSLIFMLLMAFTSESPRWLISKNKGDKALKILRATNPSETATVMYNEIQEASAKRGSATRSIFHKSLRIPLLTGALLCIFQQFSGINAIIYYGPKIFSQAGLSDTNALNTQVIIGLVNVLFTFVAITQSDKLGRKKLLVYGLCGMILSLITVGFCFYFNYTENFLLISMLVFFIACFALSAGPITWILISEIFPDDVRTKAVSFCTFILWGAVWVVGQFFPWLLQNIGSAGVFWVFAGFSTLSLIFCLKVLKETMGKSLEEIETIYAVGH</sequence>
<reference evidence="10 11" key="1">
    <citation type="submission" date="2016-04" db="EMBL/GenBank/DDBJ databases">
        <authorList>
            <person name="Evans L.H."/>
            <person name="Alamgir A."/>
            <person name="Owens N."/>
            <person name="Weber N.D."/>
            <person name="Virtaneva K."/>
            <person name="Barbian K."/>
            <person name="Babar A."/>
            <person name="Rosenke K."/>
        </authorList>
    </citation>
    <scope>NUCLEOTIDE SEQUENCE [LARGE SCALE GENOMIC DNA]</scope>
    <source>
        <strain evidence="10 11">CCM 8644</strain>
    </source>
</reference>
<dbReference type="AlphaFoldDB" id="A0A179DGY9"/>
<dbReference type="PANTHER" id="PTHR48020">
    <property type="entry name" value="PROTON MYO-INOSITOL COTRANSPORTER"/>
    <property type="match status" value="1"/>
</dbReference>
<feature type="domain" description="Major facilitator superfamily (MFS) profile" evidence="9">
    <location>
        <begin position="14"/>
        <end position="447"/>
    </location>
</feature>
<accession>A0A179DGY9</accession>
<gene>
    <name evidence="10" type="ORF">A5893_05175</name>
</gene>
<keyword evidence="11" id="KW-1185">Reference proteome</keyword>
<feature type="transmembrane region" description="Helical" evidence="8">
    <location>
        <begin position="52"/>
        <end position="71"/>
    </location>
</feature>
<feature type="transmembrane region" description="Helical" evidence="8">
    <location>
        <begin position="424"/>
        <end position="443"/>
    </location>
</feature>
<evidence type="ECO:0000256" key="7">
    <source>
        <dbReference type="RuleBase" id="RU003346"/>
    </source>
</evidence>
<evidence type="ECO:0000256" key="3">
    <source>
        <dbReference type="ARBA" id="ARBA00022448"/>
    </source>
</evidence>
<feature type="transmembrane region" description="Helical" evidence="8">
    <location>
        <begin position="12"/>
        <end position="32"/>
    </location>
</feature>
<keyword evidence="3 7" id="KW-0813">Transport</keyword>
<reference evidence="10 11" key="2">
    <citation type="submission" date="2016-06" db="EMBL/GenBank/DDBJ databases">
        <title>Pedobacter psychrophilus sp. nov., isolated from Antarctic fragmentary rock.</title>
        <authorList>
            <person name="Svec P."/>
        </authorList>
    </citation>
    <scope>NUCLEOTIDE SEQUENCE [LARGE SCALE GENOMIC DNA]</scope>
    <source>
        <strain evidence="10 11">CCM 8644</strain>
    </source>
</reference>
<dbReference type="PANTHER" id="PTHR48020:SF12">
    <property type="entry name" value="PROTON MYO-INOSITOL COTRANSPORTER"/>
    <property type="match status" value="1"/>
</dbReference>
<evidence type="ECO:0000256" key="6">
    <source>
        <dbReference type="ARBA" id="ARBA00023136"/>
    </source>
</evidence>
<dbReference type="RefSeq" id="WP_068821583.1">
    <property type="nucleotide sequence ID" value="NZ_LWHJ01000022.1"/>
</dbReference>
<evidence type="ECO:0000313" key="11">
    <source>
        <dbReference type="Proteomes" id="UP000078459"/>
    </source>
</evidence>
<feature type="transmembrane region" description="Helical" evidence="8">
    <location>
        <begin position="330"/>
        <end position="352"/>
    </location>
</feature>
<feature type="transmembrane region" description="Helical" evidence="8">
    <location>
        <begin position="393"/>
        <end position="412"/>
    </location>
</feature>
<feature type="transmembrane region" description="Helical" evidence="8">
    <location>
        <begin position="261"/>
        <end position="284"/>
    </location>
</feature>
<dbReference type="InterPro" id="IPR005828">
    <property type="entry name" value="MFS_sugar_transport-like"/>
</dbReference>
<evidence type="ECO:0000256" key="1">
    <source>
        <dbReference type="ARBA" id="ARBA00004141"/>
    </source>
</evidence>
<dbReference type="InterPro" id="IPR050814">
    <property type="entry name" value="Myo-inositol_Transporter"/>
</dbReference>
<dbReference type="PRINTS" id="PR00171">
    <property type="entry name" value="SUGRTRNSPORT"/>
</dbReference>
<feature type="transmembrane region" description="Helical" evidence="8">
    <location>
        <begin position="139"/>
        <end position="162"/>
    </location>
</feature>
<dbReference type="SUPFAM" id="SSF103473">
    <property type="entry name" value="MFS general substrate transporter"/>
    <property type="match status" value="1"/>
</dbReference>
<dbReference type="NCBIfam" id="TIGR00879">
    <property type="entry name" value="SP"/>
    <property type="match status" value="1"/>
</dbReference>
<evidence type="ECO:0000256" key="4">
    <source>
        <dbReference type="ARBA" id="ARBA00022692"/>
    </source>
</evidence>
<evidence type="ECO:0000313" key="10">
    <source>
        <dbReference type="EMBL" id="OAQ40346.1"/>
    </source>
</evidence>
<dbReference type="GO" id="GO:0016020">
    <property type="term" value="C:membrane"/>
    <property type="evidence" value="ECO:0007669"/>
    <property type="project" value="UniProtKB-SubCell"/>
</dbReference>
<comment type="subcellular location">
    <subcellularLocation>
        <location evidence="1">Membrane</location>
        <topology evidence="1">Multi-pass membrane protein</topology>
    </subcellularLocation>
</comment>
<dbReference type="OrthoDB" id="9783823at2"/>
<dbReference type="GO" id="GO:0022857">
    <property type="term" value="F:transmembrane transporter activity"/>
    <property type="evidence" value="ECO:0007669"/>
    <property type="project" value="InterPro"/>
</dbReference>
<dbReference type="Proteomes" id="UP000078459">
    <property type="component" value="Unassembled WGS sequence"/>
</dbReference>
<feature type="transmembrane region" description="Helical" evidence="8">
    <location>
        <begin position="358"/>
        <end position="381"/>
    </location>
</feature>
<dbReference type="Pfam" id="PF00083">
    <property type="entry name" value="Sugar_tr"/>
    <property type="match status" value="1"/>
</dbReference>
<feature type="transmembrane region" description="Helical" evidence="8">
    <location>
        <begin position="105"/>
        <end position="127"/>
    </location>
</feature>
<dbReference type="EMBL" id="LWHJ01000022">
    <property type="protein sequence ID" value="OAQ40346.1"/>
    <property type="molecule type" value="Genomic_DNA"/>
</dbReference>
<dbReference type="InterPro" id="IPR020846">
    <property type="entry name" value="MFS_dom"/>
</dbReference>
<feature type="transmembrane region" description="Helical" evidence="8">
    <location>
        <begin position="299"/>
        <end position="318"/>
    </location>
</feature>
<comment type="similarity">
    <text evidence="2 7">Belongs to the major facilitator superfamily. Sugar transporter (TC 2.A.1.1) family.</text>
</comment>
<feature type="transmembrane region" description="Helical" evidence="8">
    <location>
        <begin position="182"/>
        <end position="204"/>
    </location>
</feature>
<evidence type="ECO:0000256" key="8">
    <source>
        <dbReference type="SAM" id="Phobius"/>
    </source>
</evidence>
<keyword evidence="6 8" id="KW-0472">Membrane</keyword>
<keyword evidence="4 8" id="KW-0812">Transmembrane</keyword>
<evidence type="ECO:0000259" key="9">
    <source>
        <dbReference type="PROSITE" id="PS50850"/>
    </source>
</evidence>
<dbReference type="InterPro" id="IPR003663">
    <property type="entry name" value="Sugar/inositol_transpt"/>
</dbReference>
<dbReference type="PROSITE" id="PS00216">
    <property type="entry name" value="SUGAR_TRANSPORT_1"/>
    <property type="match status" value="1"/>
</dbReference>
<proteinExistence type="inferred from homology"/>
<dbReference type="STRING" id="1826909.A5893_05175"/>
<evidence type="ECO:0000256" key="5">
    <source>
        <dbReference type="ARBA" id="ARBA00022989"/>
    </source>
</evidence>